<dbReference type="Proteomes" id="UP001164746">
    <property type="component" value="Chromosome 14"/>
</dbReference>
<feature type="domain" description="VWFA" evidence="2">
    <location>
        <begin position="199"/>
        <end position="396"/>
    </location>
</feature>
<evidence type="ECO:0000313" key="4">
    <source>
        <dbReference type="EMBL" id="WAR26962.1"/>
    </source>
</evidence>
<proteinExistence type="predicted"/>
<evidence type="ECO:0000259" key="3">
    <source>
        <dbReference type="PROSITE" id="PS51468"/>
    </source>
</evidence>
<sequence>MHVEAVCARLLVALGICCWAGTALGTIKRAEITSLHVDSDIQFRYATTQVTSRLKNPLDQKSEALFDVTLPNEAFITNLTLSRETNRFTLSVSVAPFGKVTFNLTYQELLRRKHGYYEQVVYIDPGQEVADLQVRISLKEARDITRLTVPPLRNDLDPYIADVENMTQVKRSSDREAVVVFRPDLDFQRAQAAGGLAGQFVLQYDIDRTMTGDDILLVNGYFVHFFAPENFQPLPSDVLFILDLNAHDRFNIITFSNKVSVWRSEMAEVADEDVREEALLHVQTLKAGTDIEKALAAGLDLMRPSKRGNAGVEVRSPIIMFLTDGEPTEGVMGTDNILSSVKNKNEGQVAIFSLAFGGDADYDLVKKIALQNHGIGRRIYEASDAAIQIAGFYSEIGVSLLSNLTFRYLDVPVENLTRSHYTNYFNGSEIVVCGRYEELHGRSLTVQVTASSEKGPGTILQAAERAGEAQGNTSEPNSMFEELTEKVWAYLTIKQLLEEETATTDNDQRSALKDRITNLALQYGFVTPHTSMVVTELADQPRQAAGEGYIFEEQAYHSTAESVQDVQVGLSILRPQSAGFVNPAVQHSDVKHTFSVALLRRDPLRRPYSVPSLPGYGLSMPYVSDKNVNGQRKRKFKKRKPRRGSRFLLALLPPIKTPICLPLSPSNTLLYEDIDKQLKISAMYRNKYISEITLTYSGIIPHTTVINKQTWDMLGSGGTGGAPWTLHLNPSKQMAVFTLDAFNLTVTNIGRKMEVAVSHLLSDAQPKPVGVIGEVVDCCTNVR</sequence>
<evidence type="ECO:0000259" key="2">
    <source>
        <dbReference type="PROSITE" id="PS50234"/>
    </source>
</evidence>
<dbReference type="PROSITE" id="PS50234">
    <property type="entry name" value="VWFA"/>
    <property type="match status" value="1"/>
</dbReference>
<dbReference type="PANTHER" id="PTHR10338">
    <property type="entry name" value="INTER-ALPHA-TRYPSIN INHIBITOR HEAVY CHAIN FAMILY MEMBER"/>
    <property type="match status" value="1"/>
</dbReference>
<evidence type="ECO:0000256" key="1">
    <source>
        <dbReference type="SAM" id="SignalP"/>
    </source>
</evidence>
<dbReference type="PROSITE" id="PS51468">
    <property type="entry name" value="VIT"/>
    <property type="match status" value="1"/>
</dbReference>
<dbReference type="Pfam" id="PF00092">
    <property type="entry name" value="VWA"/>
    <property type="match status" value="1"/>
</dbReference>
<name>A0ABY7FXQ2_MYAAR</name>
<dbReference type="InterPro" id="IPR002035">
    <property type="entry name" value="VWF_A"/>
</dbReference>
<dbReference type="InterPro" id="IPR050934">
    <property type="entry name" value="ITIH"/>
</dbReference>
<dbReference type="Gene3D" id="3.40.50.410">
    <property type="entry name" value="von Willebrand factor, type A domain"/>
    <property type="match status" value="1"/>
</dbReference>
<organism evidence="4 5">
    <name type="scientific">Mya arenaria</name>
    <name type="common">Soft-shell clam</name>
    <dbReference type="NCBI Taxonomy" id="6604"/>
    <lineage>
        <taxon>Eukaryota</taxon>
        <taxon>Metazoa</taxon>
        <taxon>Spiralia</taxon>
        <taxon>Lophotrochozoa</taxon>
        <taxon>Mollusca</taxon>
        <taxon>Bivalvia</taxon>
        <taxon>Autobranchia</taxon>
        <taxon>Heteroconchia</taxon>
        <taxon>Euheterodonta</taxon>
        <taxon>Imparidentia</taxon>
        <taxon>Neoheterodontei</taxon>
        <taxon>Myida</taxon>
        <taxon>Myoidea</taxon>
        <taxon>Myidae</taxon>
        <taxon>Mya</taxon>
    </lineage>
</organism>
<feature type="domain" description="VIT" evidence="3">
    <location>
        <begin position="16"/>
        <end position="153"/>
    </location>
</feature>
<dbReference type="SMART" id="SM00609">
    <property type="entry name" value="VIT"/>
    <property type="match status" value="1"/>
</dbReference>
<keyword evidence="5" id="KW-1185">Reference proteome</keyword>
<accession>A0ABY7FXQ2</accession>
<dbReference type="Pfam" id="PF08487">
    <property type="entry name" value="VIT"/>
    <property type="match status" value="1"/>
</dbReference>
<gene>
    <name evidence="4" type="ORF">MAR_012666</name>
</gene>
<reference evidence="4" key="1">
    <citation type="submission" date="2022-11" db="EMBL/GenBank/DDBJ databases">
        <title>Centuries of genome instability and evolution in soft-shell clam transmissible cancer (bioRxiv).</title>
        <authorList>
            <person name="Hart S.F.M."/>
            <person name="Yonemitsu M.A."/>
            <person name="Giersch R.M."/>
            <person name="Beal B.F."/>
            <person name="Arriagada G."/>
            <person name="Davis B.W."/>
            <person name="Ostrander E.A."/>
            <person name="Goff S.P."/>
            <person name="Metzger M.J."/>
        </authorList>
    </citation>
    <scope>NUCLEOTIDE SEQUENCE</scope>
    <source>
        <strain evidence="4">MELC-2E11</strain>
        <tissue evidence="4">Siphon/mantle</tissue>
    </source>
</reference>
<feature type="chain" id="PRO_5047155329" evidence="1">
    <location>
        <begin position="26"/>
        <end position="783"/>
    </location>
</feature>
<feature type="signal peptide" evidence="1">
    <location>
        <begin position="1"/>
        <end position="25"/>
    </location>
</feature>
<dbReference type="InterPro" id="IPR013694">
    <property type="entry name" value="VIT"/>
</dbReference>
<keyword evidence="1" id="KW-0732">Signal</keyword>
<evidence type="ECO:0000313" key="5">
    <source>
        <dbReference type="Proteomes" id="UP001164746"/>
    </source>
</evidence>
<dbReference type="PANTHER" id="PTHR10338:SF108">
    <property type="entry name" value="INTER-ALPHA-TRYPSIN INHIBITOR HEAVY CHAIN H4-LIKE PROTEIN"/>
    <property type="match status" value="1"/>
</dbReference>
<dbReference type="EMBL" id="CP111025">
    <property type="protein sequence ID" value="WAR26962.1"/>
    <property type="molecule type" value="Genomic_DNA"/>
</dbReference>
<protein>
    <submittedName>
        <fullName evidence="4">ITIH4-like protein</fullName>
    </submittedName>
</protein>
<dbReference type="SUPFAM" id="SSF53300">
    <property type="entry name" value="vWA-like"/>
    <property type="match status" value="1"/>
</dbReference>
<dbReference type="InterPro" id="IPR036465">
    <property type="entry name" value="vWFA_dom_sf"/>
</dbReference>